<dbReference type="Gene3D" id="3.30.420.10">
    <property type="entry name" value="Ribonuclease H-like superfamily/Ribonuclease H"/>
    <property type="match status" value="1"/>
</dbReference>
<reference evidence="2" key="2">
    <citation type="journal article" date="2015" name="Data Brief">
        <title>Shoot transcriptome of the giant reed, Arundo donax.</title>
        <authorList>
            <person name="Barrero R.A."/>
            <person name="Guerrero F.D."/>
            <person name="Moolhuijzen P."/>
            <person name="Goolsby J.A."/>
            <person name="Tidwell J."/>
            <person name="Bellgard S.E."/>
            <person name="Bellgard M.I."/>
        </authorList>
    </citation>
    <scope>NUCLEOTIDE SEQUENCE</scope>
    <source>
        <tissue evidence="2">Shoot tissue taken approximately 20 cm above the soil surface</tissue>
    </source>
</reference>
<dbReference type="AlphaFoldDB" id="A0A0A9C7A3"/>
<proteinExistence type="predicted"/>
<evidence type="ECO:0000259" key="1">
    <source>
        <dbReference type="PROSITE" id="PS50994"/>
    </source>
</evidence>
<evidence type="ECO:0000313" key="2">
    <source>
        <dbReference type="EMBL" id="JAD71446.1"/>
    </source>
</evidence>
<name>A0A0A9C7A3_ARUDO</name>
<reference evidence="2" key="1">
    <citation type="submission" date="2014-09" db="EMBL/GenBank/DDBJ databases">
        <authorList>
            <person name="Magalhaes I.L.F."/>
            <person name="Oliveira U."/>
            <person name="Santos F.R."/>
            <person name="Vidigal T.H.D.A."/>
            <person name="Brescovit A.D."/>
            <person name="Santos A.J."/>
        </authorList>
    </citation>
    <scope>NUCLEOTIDE SEQUENCE</scope>
    <source>
        <tissue evidence="2">Shoot tissue taken approximately 20 cm above the soil surface</tissue>
    </source>
</reference>
<dbReference type="InterPro" id="IPR036397">
    <property type="entry name" value="RNaseH_sf"/>
</dbReference>
<feature type="domain" description="Integrase catalytic" evidence="1">
    <location>
        <begin position="27"/>
        <end position="127"/>
    </location>
</feature>
<dbReference type="InterPro" id="IPR012337">
    <property type="entry name" value="RNaseH-like_sf"/>
</dbReference>
<accession>A0A0A9C7A3</accession>
<protein>
    <recommendedName>
        <fullName evidence="1">Integrase catalytic domain-containing protein</fullName>
    </recommendedName>
</protein>
<dbReference type="GO" id="GO:0015074">
    <property type="term" value="P:DNA integration"/>
    <property type="evidence" value="ECO:0007669"/>
    <property type="project" value="InterPro"/>
</dbReference>
<sequence length="127" mass="14498">MKSAVHDFVQSYLICQQAKPNRAHLPRLLQPLPVPRGAWQAVTMDFIEGLPHSGNANCILVVVDKFTKYAHFLPLLHPFTAATVAHTYLHHVYKLHELPLSIVSDRDRIFTSSFWKELFKMAVFSST</sequence>
<dbReference type="GO" id="GO:0003676">
    <property type="term" value="F:nucleic acid binding"/>
    <property type="evidence" value="ECO:0007669"/>
    <property type="project" value="InterPro"/>
</dbReference>
<dbReference type="InterPro" id="IPR001584">
    <property type="entry name" value="Integrase_cat-core"/>
</dbReference>
<dbReference type="SUPFAM" id="SSF53098">
    <property type="entry name" value="Ribonuclease H-like"/>
    <property type="match status" value="1"/>
</dbReference>
<dbReference type="EMBL" id="GBRH01226449">
    <property type="protein sequence ID" value="JAD71446.1"/>
    <property type="molecule type" value="Transcribed_RNA"/>
</dbReference>
<dbReference type="PANTHER" id="PTHR35046">
    <property type="entry name" value="ZINC KNUCKLE (CCHC-TYPE) FAMILY PROTEIN"/>
    <property type="match status" value="1"/>
</dbReference>
<dbReference type="PANTHER" id="PTHR35046:SF18">
    <property type="entry name" value="RNA-DIRECTED DNA POLYMERASE"/>
    <property type="match status" value="1"/>
</dbReference>
<dbReference type="PROSITE" id="PS50994">
    <property type="entry name" value="INTEGRASE"/>
    <property type="match status" value="1"/>
</dbReference>
<organism evidence="2">
    <name type="scientific">Arundo donax</name>
    <name type="common">Giant reed</name>
    <name type="synonym">Donax arundinaceus</name>
    <dbReference type="NCBI Taxonomy" id="35708"/>
    <lineage>
        <taxon>Eukaryota</taxon>
        <taxon>Viridiplantae</taxon>
        <taxon>Streptophyta</taxon>
        <taxon>Embryophyta</taxon>
        <taxon>Tracheophyta</taxon>
        <taxon>Spermatophyta</taxon>
        <taxon>Magnoliopsida</taxon>
        <taxon>Liliopsida</taxon>
        <taxon>Poales</taxon>
        <taxon>Poaceae</taxon>
        <taxon>PACMAD clade</taxon>
        <taxon>Arundinoideae</taxon>
        <taxon>Arundineae</taxon>
        <taxon>Arundo</taxon>
    </lineage>
</organism>